<keyword evidence="2" id="KW-1185">Reference proteome</keyword>
<reference evidence="1 2" key="1">
    <citation type="submission" date="2021-07" db="EMBL/GenBank/DDBJ databases">
        <title>Genome data of Colletotrichum spaethianum.</title>
        <authorList>
            <person name="Utami Y.D."/>
            <person name="Hiruma K."/>
        </authorList>
    </citation>
    <scope>NUCLEOTIDE SEQUENCE [LARGE SCALE GENOMIC DNA]</scope>
    <source>
        <strain evidence="1 2">MAFF 242679</strain>
    </source>
</reference>
<dbReference type="SUPFAM" id="SSF48452">
    <property type="entry name" value="TPR-like"/>
    <property type="match status" value="1"/>
</dbReference>
<proteinExistence type="predicted"/>
<protein>
    <submittedName>
        <fullName evidence="1">Nephrocystin-3</fullName>
    </submittedName>
</protein>
<name>A0AA37LXB1_9PEZI</name>
<evidence type="ECO:0000313" key="2">
    <source>
        <dbReference type="Proteomes" id="UP001055172"/>
    </source>
</evidence>
<accession>A0AA37LXB1</accession>
<dbReference type="Gene3D" id="1.25.40.10">
    <property type="entry name" value="Tetratricopeptide repeat domain"/>
    <property type="match status" value="1"/>
</dbReference>
<comment type="caution">
    <text evidence="1">The sequence shown here is derived from an EMBL/GenBank/DDBJ whole genome shotgun (WGS) entry which is preliminary data.</text>
</comment>
<dbReference type="InterPro" id="IPR011990">
    <property type="entry name" value="TPR-like_helical_dom_sf"/>
</dbReference>
<dbReference type="AlphaFoldDB" id="A0AA37LXB1"/>
<evidence type="ECO:0000313" key="1">
    <source>
        <dbReference type="EMBL" id="GJC88104.1"/>
    </source>
</evidence>
<dbReference type="Pfam" id="PF13424">
    <property type="entry name" value="TPR_12"/>
    <property type="match status" value="1"/>
</dbReference>
<dbReference type="EMBL" id="BPPX01000030">
    <property type="protein sequence ID" value="GJC88104.1"/>
    <property type="molecule type" value="Genomic_DNA"/>
</dbReference>
<organism evidence="1 2">
    <name type="scientific">Colletotrichum liriopes</name>
    <dbReference type="NCBI Taxonomy" id="708192"/>
    <lineage>
        <taxon>Eukaryota</taxon>
        <taxon>Fungi</taxon>
        <taxon>Dikarya</taxon>
        <taxon>Ascomycota</taxon>
        <taxon>Pezizomycotina</taxon>
        <taxon>Sordariomycetes</taxon>
        <taxon>Hypocreomycetidae</taxon>
        <taxon>Glomerellales</taxon>
        <taxon>Glomerellaceae</taxon>
        <taxon>Colletotrichum</taxon>
        <taxon>Colletotrichum spaethianum species complex</taxon>
    </lineage>
</organism>
<sequence>MSAPDSGDEGKDAMVAANNLAITYFEQSKFQKAATIFEYVLQKYRPVPGSENDLMPVKVNLSAAYSELGKLDKAMEMQNDVLDTIRQDLGENHPAIINAMVLFSTILHMWTQRLGKGMTMDDTLLVLRLVKMKC</sequence>
<dbReference type="Proteomes" id="UP001055172">
    <property type="component" value="Unassembled WGS sequence"/>
</dbReference>
<gene>
    <name evidence="1" type="ORF">ColLi_10942</name>
</gene>